<dbReference type="KEGG" id="cheb:HH215_07390"/>
<protein>
    <submittedName>
        <fullName evidence="9">ABC transporter permease</fullName>
    </submittedName>
</protein>
<feature type="transmembrane region" description="Helical" evidence="7">
    <location>
        <begin position="23"/>
        <end position="44"/>
    </location>
</feature>
<sequence>MARGVYSGVQLKPSLRINRRKRALYTVVAIVGFLILIVSSAMVMGDNRLTTNLGNRNLQPSLSHLFGTDWLGRDMFARTVKGLTLSIGVGMLAAVCSAFIATAVGLAAALLGKTADRFFSWLIDLFLSVPHLVTLILIAFVSGGGVRGVIIGVALTHWPSLSRIIRAEVLQLRSAEFIKVSKRLGKSSWWIATRHLMPHLVPQLLIGVLLLFPHAILHEASITFLGLGLSPHQPAIGIILSEAMRYLSTGMWWLAVFPGLGLLVVVRMFDRLGDRLRTLIDPRHAND</sequence>
<accession>A0A7Z2VH62</accession>
<keyword evidence="5 7" id="KW-1133">Transmembrane helix</keyword>
<keyword evidence="3" id="KW-1003">Cell membrane</keyword>
<evidence type="ECO:0000256" key="6">
    <source>
        <dbReference type="ARBA" id="ARBA00023136"/>
    </source>
</evidence>
<evidence type="ECO:0000256" key="3">
    <source>
        <dbReference type="ARBA" id="ARBA00022475"/>
    </source>
</evidence>
<evidence type="ECO:0000313" key="10">
    <source>
        <dbReference type="Proteomes" id="UP000502248"/>
    </source>
</evidence>
<feature type="transmembrane region" description="Helical" evidence="7">
    <location>
        <begin position="118"/>
        <end position="140"/>
    </location>
</feature>
<dbReference type="GO" id="GO:0005886">
    <property type="term" value="C:plasma membrane"/>
    <property type="evidence" value="ECO:0007669"/>
    <property type="project" value="UniProtKB-SubCell"/>
</dbReference>
<keyword evidence="2 7" id="KW-0813">Transport</keyword>
<proteinExistence type="inferred from homology"/>
<name>A0A7Z2VH62_9BACL</name>
<organism evidence="9 10">
    <name type="scientific">Cohnella herbarum</name>
    <dbReference type="NCBI Taxonomy" id="2728023"/>
    <lineage>
        <taxon>Bacteria</taxon>
        <taxon>Bacillati</taxon>
        <taxon>Bacillota</taxon>
        <taxon>Bacilli</taxon>
        <taxon>Bacillales</taxon>
        <taxon>Paenibacillaceae</taxon>
        <taxon>Cohnella</taxon>
    </lineage>
</organism>
<dbReference type="PROSITE" id="PS50928">
    <property type="entry name" value="ABC_TM1"/>
    <property type="match status" value="1"/>
</dbReference>
<comment type="similarity">
    <text evidence="7">Belongs to the binding-protein-dependent transport system permease family.</text>
</comment>
<dbReference type="RefSeq" id="WP_169279309.1">
    <property type="nucleotide sequence ID" value="NZ_CP051680.1"/>
</dbReference>
<dbReference type="PANTHER" id="PTHR43386">
    <property type="entry name" value="OLIGOPEPTIDE TRANSPORT SYSTEM PERMEASE PROTEIN APPC"/>
    <property type="match status" value="1"/>
</dbReference>
<dbReference type="PANTHER" id="PTHR43386:SF23">
    <property type="entry name" value="ABC TRANSPORTER"/>
    <property type="match status" value="1"/>
</dbReference>
<dbReference type="GO" id="GO:0055085">
    <property type="term" value="P:transmembrane transport"/>
    <property type="evidence" value="ECO:0007669"/>
    <property type="project" value="InterPro"/>
</dbReference>
<evidence type="ECO:0000259" key="8">
    <source>
        <dbReference type="PROSITE" id="PS50928"/>
    </source>
</evidence>
<reference evidence="9 10" key="1">
    <citation type="submission" date="2020-04" db="EMBL/GenBank/DDBJ databases">
        <title>Genome sequencing of novel species.</title>
        <authorList>
            <person name="Heo J."/>
            <person name="Kim S.-J."/>
            <person name="Kim J.-S."/>
            <person name="Hong S.-B."/>
            <person name="Kwon S.-W."/>
        </authorList>
    </citation>
    <scope>NUCLEOTIDE SEQUENCE [LARGE SCALE GENOMIC DNA]</scope>
    <source>
        <strain evidence="9 10">MFER-1</strain>
    </source>
</reference>
<dbReference type="Gene3D" id="1.10.3720.10">
    <property type="entry name" value="MetI-like"/>
    <property type="match status" value="1"/>
</dbReference>
<feature type="domain" description="ABC transmembrane type-1" evidence="8">
    <location>
        <begin position="83"/>
        <end position="273"/>
    </location>
</feature>
<dbReference type="Proteomes" id="UP000502248">
    <property type="component" value="Chromosome"/>
</dbReference>
<comment type="subcellular location">
    <subcellularLocation>
        <location evidence="1 7">Cell membrane</location>
        <topology evidence="1 7">Multi-pass membrane protein</topology>
    </subcellularLocation>
</comment>
<feature type="transmembrane region" description="Helical" evidence="7">
    <location>
        <begin position="250"/>
        <end position="269"/>
    </location>
</feature>
<evidence type="ECO:0000256" key="2">
    <source>
        <dbReference type="ARBA" id="ARBA00022448"/>
    </source>
</evidence>
<dbReference type="InterPro" id="IPR000515">
    <property type="entry name" value="MetI-like"/>
</dbReference>
<evidence type="ECO:0000256" key="1">
    <source>
        <dbReference type="ARBA" id="ARBA00004651"/>
    </source>
</evidence>
<dbReference type="Pfam" id="PF00528">
    <property type="entry name" value="BPD_transp_1"/>
    <property type="match status" value="1"/>
</dbReference>
<keyword evidence="4 7" id="KW-0812">Transmembrane</keyword>
<dbReference type="AlphaFoldDB" id="A0A7Z2VH62"/>
<dbReference type="SUPFAM" id="SSF161098">
    <property type="entry name" value="MetI-like"/>
    <property type="match status" value="1"/>
</dbReference>
<gene>
    <name evidence="9" type="ORF">HH215_07390</name>
</gene>
<keyword evidence="6 7" id="KW-0472">Membrane</keyword>
<dbReference type="CDD" id="cd06261">
    <property type="entry name" value="TM_PBP2"/>
    <property type="match status" value="1"/>
</dbReference>
<keyword evidence="10" id="KW-1185">Reference proteome</keyword>
<dbReference type="InterPro" id="IPR050366">
    <property type="entry name" value="BP-dependent_transpt_permease"/>
</dbReference>
<dbReference type="EMBL" id="CP051680">
    <property type="protein sequence ID" value="QJD83012.1"/>
    <property type="molecule type" value="Genomic_DNA"/>
</dbReference>
<evidence type="ECO:0000256" key="7">
    <source>
        <dbReference type="RuleBase" id="RU363032"/>
    </source>
</evidence>
<feature type="transmembrane region" description="Helical" evidence="7">
    <location>
        <begin position="204"/>
        <end position="230"/>
    </location>
</feature>
<feature type="transmembrane region" description="Helical" evidence="7">
    <location>
        <begin position="146"/>
        <end position="165"/>
    </location>
</feature>
<evidence type="ECO:0000313" key="9">
    <source>
        <dbReference type="EMBL" id="QJD83012.1"/>
    </source>
</evidence>
<evidence type="ECO:0000256" key="5">
    <source>
        <dbReference type="ARBA" id="ARBA00022989"/>
    </source>
</evidence>
<feature type="transmembrane region" description="Helical" evidence="7">
    <location>
        <begin position="85"/>
        <end position="111"/>
    </location>
</feature>
<evidence type="ECO:0000256" key="4">
    <source>
        <dbReference type="ARBA" id="ARBA00022692"/>
    </source>
</evidence>
<dbReference type="InterPro" id="IPR035906">
    <property type="entry name" value="MetI-like_sf"/>
</dbReference>